<organism evidence="2 3">
    <name type="scientific">Pediococcus cellicola</name>
    <dbReference type="NCBI Taxonomy" id="319652"/>
    <lineage>
        <taxon>Bacteria</taxon>
        <taxon>Bacillati</taxon>
        <taxon>Bacillota</taxon>
        <taxon>Bacilli</taxon>
        <taxon>Lactobacillales</taxon>
        <taxon>Lactobacillaceae</taxon>
        <taxon>Pediococcus</taxon>
    </lineage>
</organism>
<evidence type="ECO:0000256" key="1">
    <source>
        <dbReference type="SAM" id="Phobius"/>
    </source>
</evidence>
<feature type="transmembrane region" description="Helical" evidence="1">
    <location>
        <begin position="195"/>
        <end position="216"/>
    </location>
</feature>
<dbReference type="STRING" id="319652.IV80_GL001017"/>
<feature type="transmembrane region" description="Helical" evidence="1">
    <location>
        <begin position="94"/>
        <end position="111"/>
    </location>
</feature>
<evidence type="ECO:0000313" key="2">
    <source>
        <dbReference type="EMBL" id="KRN66927.1"/>
    </source>
</evidence>
<dbReference type="RefSeq" id="WP_057749602.1">
    <property type="nucleotide sequence ID" value="NZ_BJVH01000020.1"/>
</dbReference>
<proteinExistence type="predicted"/>
<keyword evidence="3" id="KW-1185">Reference proteome</keyword>
<keyword evidence="1" id="KW-0812">Transmembrane</keyword>
<feature type="transmembrane region" description="Helical" evidence="1">
    <location>
        <begin position="165"/>
        <end position="189"/>
    </location>
</feature>
<name>A0A0R2IPH2_9LACO</name>
<accession>A0A0R2IPH2</accession>
<keyword evidence="1" id="KW-1133">Transmembrane helix</keyword>
<evidence type="ECO:0000313" key="3">
    <source>
        <dbReference type="Proteomes" id="UP000051568"/>
    </source>
</evidence>
<gene>
    <name evidence="2" type="ORF">IV80_GL001017</name>
</gene>
<dbReference type="AlphaFoldDB" id="A0A0R2IPH2"/>
<sequence length="226" mass="26127">MKKANQYQHEINQLKKQLHKSDLVYFEKLQTYILSQNVFYNEETINLQLLSMLQDLIDAEKEHSDAINLFGKDPQTMANEILSELPSPKVRDRLSMSSLIIIMSWFFLLLSSNHTSVGMELNLLAFILVPLLELIAIQLVFRILHKSIYSKNPSRRQALLPKLAVGFIFLFCVGIILLINNLFSIGPIFVLPSPWNLFILGFILIATLCYFFYTLASQHYSRNQRS</sequence>
<dbReference type="OrthoDB" id="1655249at2"/>
<dbReference type="Proteomes" id="UP000051568">
    <property type="component" value="Unassembled WGS sequence"/>
</dbReference>
<dbReference type="PATRIC" id="fig|319652.3.peg.1025"/>
<dbReference type="EMBL" id="JQBR01000003">
    <property type="protein sequence ID" value="KRN66927.1"/>
    <property type="molecule type" value="Genomic_DNA"/>
</dbReference>
<dbReference type="SUPFAM" id="SSF158560">
    <property type="entry name" value="BH3980-like"/>
    <property type="match status" value="1"/>
</dbReference>
<feature type="transmembrane region" description="Helical" evidence="1">
    <location>
        <begin position="123"/>
        <end position="144"/>
    </location>
</feature>
<keyword evidence="1" id="KW-0472">Membrane</keyword>
<protein>
    <submittedName>
        <fullName evidence="2">Uncharacterized protein</fullName>
    </submittedName>
</protein>
<reference evidence="2 3" key="1">
    <citation type="journal article" date="2015" name="Genome Announc.">
        <title>Expanding the biotechnology potential of lactobacilli through comparative genomics of 213 strains and associated genera.</title>
        <authorList>
            <person name="Sun Z."/>
            <person name="Harris H.M."/>
            <person name="McCann A."/>
            <person name="Guo C."/>
            <person name="Argimon S."/>
            <person name="Zhang W."/>
            <person name="Yang X."/>
            <person name="Jeffery I.B."/>
            <person name="Cooney J.C."/>
            <person name="Kagawa T.F."/>
            <person name="Liu W."/>
            <person name="Song Y."/>
            <person name="Salvetti E."/>
            <person name="Wrobel A."/>
            <person name="Rasinkangas P."/>
            <person name="Parkhill J."/>
            <person name="Rea M.C."/>
            <person name="O'Sullivan O."/>
            <person name="Ritari J."/>
            <person name="Douillard F.P."/>
            <person name="Paul Ross R."/>
            <person name="Yang R."/>
            <person name="Briner A.E."/>
            <person name="Felis G.E."/>
            <person name="de Vos W.M."/>
            <person name="Barrangou R."/>
            <person name="Klaenhammer T.R."/>
            <person name="Caufield P.W."/>
            <person name="Cui Y."/>
            <person name="Zhang H."/>
            <person name="O'Toole P.W."/>
        </authorList>
    </citation>
    <scope>NUCLEOTIDE SEQUENCE [LARGE SCALE GENOMIC DNA]</scope>
    <source>
        <strain evidence="2 3">DSM 17757</strain>
    </source>
</reference>
<comment type="caution">
    <text evidence="2">The sequence shown here is derived from an EMBL/GenBank/DDBJ whole genome shotgun (WGS) entry which is preliminary data.</text>
</comment>